<feature type="compositionally biased region" description="Basic and acidic residues" evidence="11">
    <location>
        <begin position="429"/>
        <end position="443"/>
    </location>
</feature>
<evidence type="ECO:0000259" key="15">
    <source>
        <dbReference type="Pfam" id="PF17900"/>
    </source>
</evidence>
<comment type="similarity">
    <text evidence="1">Belongs to the peptidase M1 family.</text>
</comment>
<dbReference type="Gene3D" id="2.60.40.1910">
    <property type="match status" value="1"/>
</dbReference>
<evidence type="ECO:0000256" key="4">
    <source>
        <dbReference type="ARBA" id="ARBA00022723"/>
    </source>
</evidence>
<dbReference type="Gene3D" id="1.25.50.20">
    <property type="match status" value="2"/>
</dbReference>
<keyword evidence="7" id="KW-0482">Metalloprotease</keyword>
<dbReference type="EMBL" id="BTRK01000006">
    <property type="protein sequence ID" value="GMR59539.1"/>
    <property type="molecule type" value="Genomic_DNA"/>
</dbReference>
<keyword evidence="12" id="KW-0472">Membrane</keyword>
<organism evidence="16 17">
    <name type="scientific">Pristionchus mayeri</name>
    <dbReference type="NCBI Taxonomy" id="1317129"/>
    <lineage>
        <taxon>Eukaryota</taxon>
        <taxon>Metazoa</taxon>
        <taxon>Ecdysozoa</taxon>
        <taxon>Nematoda</taxon>
        <taxon>Chromadorea</taxon>
        <taxon>Rhabditida</taxon>
        <taxon>Rhabditina</taxon>
        <taxon>Diplogasteromorpha</taxon>
        <taxon>Diplogasteroidea</taxon>
        <taxon>Neodiplogasteridae</taxon>
        <taxon>Pristionchus</taxon>
    </lineage>
</organism>
<evidence type="ECO:0000256" key="1">
    <source>
        <dbReference type="ARBA" id="ARBA00010136"/>
    </source>
</evidence>
<evidence type="ECO:0000313" key="17">
    <source>
        <dbReference type="Proteomes" id="UP001328107"/>
    </source>
</evidence>
<dbReference type="GO" id="GO:0005737">
    <property type="term" value="C:cytoplasm"/>
    <property type="evidence" value="ECO:0007669"/>
    <property type="project" value="TreeGrafter"/>
</dbReference>
<feature type="binding site" evidence="9">
    <location>
        <position position="718"/>
    </location>
    <ligand>
        <name>Zn(2+)</name>
        <dbReference type="ChEBI" id="CHEBI:29105"/>
        <note>catalytic</note>
    </ligand>
</feature>
<feature type="compositionally biased region" description="Polar residues" evidence="11">
    <location>
        <begin position="224"/>
        <end position="242"/>
    </location>
</feature>
<comment type="cofactor">
    <cofactor evidence="9">
        <name>Zn(2+)</name>
        <dbReference type="ChEBI" id="CHEBI:29105"/>
    </cofactor>
    <text evidence="9">Binds 1 zinc ion per subunit.</text>
</comment>
<dbReference type="SUPFAM" id="SSF63737">
    <property type="entry name" value="Leukotriene A4 hydrolase N-terminal domain"/>
    <property type="match status" value="1"/>
</dbReference>
<protein>
    <recommendedName>
        <fullName evidence="18">Peptidase</fullName>
    </recommendedName>
</protein>
<dbReference type="Pfam" id="PF17900">
    <property type="entry name" value="Peptidase_M1_N"/>
    <property type="match status" value="1"/>
</dbReference>
<dbReference type="InterPro" id="IPR001930">
    <property type="entry name" value="Peptidase_M1"/>
</dbReference>
<feature type="non-terminal residue" evidence="16">
    <location>
        <position position="1284"/>
    </location>
</feature>
<evidence type="ECO:0000259" key="13">
    <source>
        <dbReference type="Pfam" id="PF01433"/>
    </source>
</evidence>
<evidence type="ECO:0000256" key="10">
    <source>
        <dbReference type="PIRSR" id="PIRSR634016-4"/>
    </source>
</evidence>
<dbReference type="InterPro" id="IPR024571">
    <property type="entry name" value="ERAP1-like_C_dom"/>
</dbReference>
<evidence type="ECO:0000256" key="3">
    <source>
        <dbReference type="ARBA" id="ARBA00022670"/>
    </source>
</evidence>
<dbReference type="CDD" id="cd09601">
    <property type="entry name" value="M1_APN-Q_like"/>
    <property type="match status" value="1"/>
</dbReference>
<evidence type="ECO:0000256" key="8">
    <source>
        <dbReference type="PIRSR" id="PIRSR634016-1"/>
    </source>
</evidence>
<dbReference type="GO" id="GO:0008270">
    <property type="term" value="F:zinc ion binding"/>
    <property type="evidence" value="ECO:0007669"/>
    <property type="project" value="InterPro"/>
</dbReference>
<dbReference type="InterPro" id="IPR034016">
    <property type="entry name" value="M1_APN-typ"/>
</dbReference>
<dbReference type="InterPro" id="IPR050344">
    <property type="entry name" value="Peptidase_M1_aminopeptidases"/>
</dbReference>
<dbReference type="SUPFAM" id="SSF55486">
    <property type="entry name" value="Metalloproteases ('zincins'), catalytic domain"/>
    <property type="match status" value="1"/>
</dbReference>
<sequence length="1284" mass="147429">MYRVPPLIRVFAYCEGIKRGRDDEFNTLLMLYKNEIASKEKTRLLNALKCSRDTSSLKKLYHSLLDTNGRGIFSGNSVDERILLEFGNHELSRKVYNEFFYENHEKLFKKYSSNLAIGSLLAESLSASTRSELSEIESFLLSNPSLHLFDGFAKTIERGRAKLNWQRKHSKHLVDQLEKRTNRMEEIDLGDRRGLITLVYGENPSSTAREGDELMMVNVSGFSPMTPPTTGSIQSSNRSSLEMQKRKKKAEQSNNSLNDKKANVNRERKKGGVRCSMGVCCCLSLFALASILLSAVVANILARHFILSTPLSMDLPQGQKLIAMKYNMTFDMEENEESEEISAQAEADAEKEVKDEERHIKGLLPLWYNLSLTVFVPGFDTSIQSADLKTYKGELLVKIRATHATTKIELHSEGLIFDQNPSNYQMMREGGRNKRDERNEPHPHHSSPSNYTHALSKFDAEIMEVKVDKDRLKVVFQLTRELSVNEEFVLRLFYGGSIKDSVNGLYLSEYKDEEGVSKFIAMTHLEPQYARRFVPCFDDPSLKAPWKIRITHPAKSTASSNGIIESEEENGGWRTTSFKETPPMSSYLLAVVISEFRYNEKTSNSGRKIRLWARPSCLDHTSLALEGATKVLDHFEKYYDIAYPLEKQDIFAVPFFEAGAMENWGLLMFREERLLYDPSLNTLAEKKIVMETIAHEMSHQWFGDLVTMAWWNDLWLNEGLAVFYANEGPQTITDGEMKSKDSSVYYHMERAMAIDGTASSHPISFKVEKPREIASLFDGITYSKGSCVARMIEAIVGDDHFKEGISNYLKQNMYGTATSKDLFRGFDEVLSDKVTAWDGQKLDVNQFAQNWITQIGFPTVHVVRINENEVELRQHRFKISNVTEENATFRNARYWFKWDIPVWYSVDGKKKEMEWLHQIVRLPIKKGNTLLINTEAKGFYRVDYGEEWKEVIQTLKDNHQSISDMGRSRLLSDAFALSSSSEMEYETVFALCEYLDREESYLPWRAALNGFDQILGMYRDRPEGEHAKEFIKERVAKVYNKLDWSRVESTKDEDFEYSDFFNRVVSFSRKYGVGDASKRLNHLFNDQFVEKCVDEDGKTASKCSKVPPLLRSSVYCEGVARSHESTVEKVEGLIEKETNSREKSRLVQSLGCSRDTSILKRVLSSTLLNGTSSGVSYLSLLINSLEQNTVVDYVMQDYLMDEWAKILRSLGDHQFSLNRLVKELGVHTQRRLDKLEWFLSSKKSTSNFSSFDSLIEKAKTEQDWMKRHEKELALIFKANQKQGK</sequence>
<dbReference type="PANTHER" id="PTHR11533">
    <property type="entry name" value="PROTEASE M1 ZINC METALLOPROTEASE"/>
    <property type="match status" value="1"/>
</dbReference>
<evidence type="ECO:0000256" key="12">
    <source>
        <dbReference type="SAM" id="Phobius"/>
    </source>
</evidence>
<dbReference type="GO" id="GO:0006508">
    <property type="term" value="P:proteolysis"/>
    <property type="evidence" value="ECO:0007669"/>
    <property type="project" value="UniProtKB-KW"/>
</dbReference>
<accession>A0AAN5DAN2</accession>
<reference evidence="17" key="1">
    <citation type="submission" date="2022-10" db="EMBL/GenBank/DDBJ databases">
        <title>Genome assembly of Pristionchus species.</title>
        <authorList>
            <person name="Yoshida K."/>
            <person name="Sommer R.J."/>
        </authorList>
    </citation>
    <scope>NUCLEOTIDE SEQUENCE [LARGE SCALE GENOMIC DNA]</scope>
    <source>
        <strain evidence="17">RS5460</strain>
    </source>
</reference>
<keyword evidence="5" id="KW-0378">Hydrolase</keyword>
<evidence type="ECO:0008006" key="18">
    <source>
        <dbReference type="Google" id="ProtNLM"/>
    </source>
</evidence>
<feature type="transmembrane region" description="Helical" evidence="12">
    <location>
        <begin position="275"/>
        <end position="302"/>
    </location>
</feature>
<dbReference type="GO" id="GO:0043171">
    <property type="term" value="P:peptide catabolic process"/>
    <property type="evidence" value="ECO:0007669"/>
    <property type="project" value="TreeGrafter"/>
</dbReference>
<keyword evidence="17" id="KW-1185">Reference proteome</keyword>
<evidence type="ECO:0000256" key="11">
    <source>
        <dbReference type="SAM" id="MobiDB-lite"/>
    </source>
</evidence>
<gene>
    <name evidence="16" type="ORF">PMAYCL1PPCAC_29734</name>
</gene>
<dbReference type="InterPro" id="IPR045357">
    <property type="entry name" value="Aminopeptidase_N-like_N"/>
</dbReference>
<evidence type="ECO:0000256" key="2">
    <source>
        <dbReference type="ARBA" id="ARBA00022438"/>
    </source>
</evidence>
<keyword evidence="3" id="KW-0645">Protease</keyword>
<feature type="binding site" evidence="9">
    <location>
        <position position="699"/>
    </location>
    <ligand>
        <name>Zn(2+)</name>
        <dbReference type="ChEBI" id="CHEBI:29105"/>
        <note>catalytic</note>
    </ligand>
</feature>
<dbReference type="InterPro" id="IPR042097">
    <property type="entry name" value="Aminopeptidase_N-like_N_sf"/>
</dbReference>
<feature type="region of interest" description="Disordered" evidence="11">
    <location>
        <begin position="423"/>
        <end position="452"/>
    </location>
</feature>
<dbReference type="Gene3D" id="2.60.40.1730">
    <property type="entry name" value="tricorn interacting facor f3 domain"/>
    <property type="match status" value="1"/>
</dbReference>
<keyword evidence="12" id="KW-1133">Transmembrane helix</keyword>
<dbReference type="PRINTS" id="PR00756">
    <property type="entry name" value="ALADIPTASE"/>
</dbReference>
<evidence type="ECO:0000256" key="5">
    <source>
        <dbReference type="ARBA" id="ARBA00022801"/>
    </source>
</evidence>
<dbReference type="GO" id="GO:0042277">
    <property type="term" value="F:peptide binding"/>
    <property type="evidence" value="ECO:0007669"/>
    <property type="project" value="TreeGrafter"/>
</dbReference>
<evidence type="ECO:0000259" key="14">
    <source>
        <dbReference type="Pfam" id="PF11838"/>
    </source>
</evidence>
<feature type="binding site" evidence="9">
    <location>
        <position position="695"/>
    </location>
    <ligand>
        <name>Zn(2+)</name>
        <dbReference type="ChEBI" id="CHEBI:29105"/>
        <note>catalytic</note>
    </ligand>
</feature>
<feature type="domain" description="Peptidase M1 membrane alanine aminopeptidase" evidence="13">
    <location>
        <begin position="624"/>
        <end position="851"/>
    </location>
</feature>
<keyword evidence="12" id="KW-0812">Transmembrane</keyword>
<dbReference type="GO" id="GO:0016020">
    <property type="term" value="C:membrane"/>
    <property type="evidence" value="ECO:0007669"/>
    <property type="project" value="TreeGrafter"/>
</dbReference>
<dbReference type="InterPro" id="IPR014782">
    <property type="entry name" value="Peptidase_M1_dom"/>
</dbReference>
<dbReference type="PANTHER" id="PTHR11533:SF299">
    <property type="entry name" value="AMINOPEPTIDASE"/>
    <property type="match status" value="1"/>
</dbReference>
<dbReference type="Proteomes" id="UP001328107">
    <property type="component" value="Unassembled WGS sequence"/>
</dbReference>
<dbReference type="GO" id="GO:0070006">
    <property type="term" value="F:metalloaminopeptidase activity"/>
    <property type="evidence" value="ECO:0007669"/>
    <property type="project" value="TreeGrafter"/>
</dbReference>
<feature type="domain" description="ERAP1-like C-terminal" evidence="14">
    <location>
        <begin position="930"/>
        <end position="1249"/>
    </location>
</feature>
<feature type="domain" description="ERAP1-like C-terminal" evidence="14">
    <location>
        <begin position="4"/>
        <end position="160"/>
    </location>
</feature>
<name>A0AAN5DAN2_9BILA</name>
<feature type="active site" description="Proton acceptor" evidence="8">
    <location>
        <position position="696"/>
    </location>
</feature>
<dbReference type="Pfam" id="PF01433">
    <property type="entry name" value="Peptidase_M1"/>
    <property type="match status" value="1"/>
</dbReference>
<dbReference type="FunFam" id="2.60.40.1910:FF:000006">
    <property type="entry name" value="Aminopeptidase"/>
    <property type="match status" value="1"/>
</dbReference>
<evidence type="ECO:0000256" key="6">
    <source>
        <dbReference type="ARBA" id="ARBA00022833"/>
    </source>
</evidence>
<feature type="domain" description="Aminopeptidase N-like N-terminal" evidence="15">
    <location>
        <begin position="365"/>
        <end position="588"/>
    </location>
</feature>
<dbReference type="InterPro" id="IPR027268">
    <property type="entry name" value="Peptidase_M4/M1_CTD_sf"/>
</dbReference>
<evidence type="ECO:0000256" key="7">
    <source>
        <dbReference type="ARBA" id="ARBA00023049"/>
    </source>
</evidence>
<keyword evidence="2" id="KW-0031">Aminopeptidase</keyword>
<proteinExistence type="inferred from homology"/>
<dbReference type="GO" id="GO:0005615">
    <property type="term" value="C:extracellular space"/>
    <property type="evidence" value="ECO:0007669"/>
    <property type="project" value="TreeGrafter"/>
</dbReference>
<dbReference type="Pfam" id="PF11838">
    <property type="entry name" value="ERAP1_C"/>
    <property type="match status" value="2"/>
</dbReference>
<dbReference type="FunFam" id="1.10.390.10:FF:000006">
    <property type="entry name" value="Puromycin-sensitive aminopeptidase"/>
    <property type="match status" value="1"/>
</dbReference>
<evidence type="ECO:0000256" key="9">
    <source>
        <dbReference type="PIRSR" id="PIRSR634016-3"/>
    </source>
</evidence>
<dbReference type="Gene3D" id="1.10.390.10">
    <property type="entry name" value="Neutral Protease Domain 2"/>
    <property type="match status" value="1"/>
</dbReference>
<comment type="caution">
    <text evidence="16">The sequence shown here is derived from an EMBL/GenBank/DDBJ whole genome shotgun (WGS) entry which is preliminary data.</text>
</comment>
<keyword evidence="4 9" id="KW-0479">Metal-binding</keyword>
<feature type="site" description="Transition state stabilizer" evidence="10">
    <location>
        <position position="782"/>
    </location>
</feature>
<evidence type="ECO:0000313" key="16">
    <source>
        <dbReference type="EMBL" id="GMR59539.1"/>
    </source>
</evidence>
<feature type="region of interest" description="Disordered" evidence="11">
    <location>
        <begin position="224"/>
        <end position="268"/>
    </location>
</feature>
<keyword evidence="6 9" id="KW-0862">Zinc</keyword>